<dbReference type="GO" id="GO:0003676">
    <property type="term" value="F:nucleic acid binding"/>
    <property type="evidence" value="ECO:0007669"/>
    <property type="project" value="InterPro"/>
</dbReference>
<dbReference type="NCBIfam" id="TIGR00644">
    <property type="entry name" value="recJ"/>
    <property type="match status" value="1"/>
</dbReference>
<dbReference type="Proteomes" id="UP000051445">
    <property type="component" value="Unassembled WGS sequence"/>
</dbReference>
<evidence type="ECO:0000313" key="10">
    <source>
        <dbReference type="EMBL" id="KRL26972.1"/>
    </source>
</evidence>
<dbReference type="InterPro" id="IPR018779">
    <property type="entry name" value="RecJ_C"/>
</dbReference>
<proteinExistence type="inferred from homology"/>
<feature type="domain" description="Single-stranded-DNA-specific exonuclease RecJ C-terminal" evidence="8">
    <location>
        <begin position="569"/>
        <end position="766"/>
    </location>
</feature>
<evidence type="ECO:0000256" key="3">
    <source>
        <dbReference type="ARBA" id="ARBA00022722"/>
    </source>
</evidence>
<dbReference type="Gene3D" id="3.90.1640.30">
    <property type="match status" value="1"/>
</dbReference>
<feature type="domain" description="DDH" evidence="6">
    <location>
        <begin position="85"/>
        <end position="228"/>
    </location>
</feature>
<keyword evidence="3" id="KW-0540">Nuclease</keyword>
<organism evidence="10 11">
    <name type="scientific">Limosilactobacillus frumenti DSM 13145</name>
    <dbReference type="NCBI Taxonomy" id="1423746"/>
    <lineage>
        <taxon>Bacteria</taxon>
        <taxon>Bacillati</taxon>
        <taxon>Bacillota</taxon>
        <taxon>Bacilli</taxon>
        <taxon>Lactobacillales</taxon>
        <taxon>Lactobacillaceae</taxon>
        <taxon>Limosilactobacillus</taxon>
    </lineage>
</organism>
<evidence type="ECO:0000256" key="1">
    <source>
        <dbReference type="ARBA" id="ARBA00005915"/>
    </source>
</evidence>
<keyword evidence="11" id="KW-1185">Reference proteome</keyword>
<dbReference type="InterPro" id="IPR003156">
    <property type="entry name" value="DHHA1_dom"/>
</dbReference>
<feature type="domain" description="RecJ OB" evidence="9">
    <location>
        <begin position="459"/>
        <end position="561"/>
    </location>
</feature>
<evidence type="ECO:0000256" key="5">
    <source>
        <dbReference type="ARBA" id="ARBA00022839"/>
    </source>
</evidence>
<protein>
    <recommendedName>
        <fullName evidence="2">Single-stranded-DNA-specific exonuclease RecJ</fullName>
    </recommendedName>
</protein>
<comment type="caution">
    <text evidence="10">The sequence shown here is derived from an EMBL/GenBank/DDBJ whole genome shotgun (WGS) entry which is preliminary data.</text>
</comment>
<evidence type="ECO:0000313" key="11">
    <source>
        <dbReference type="Proteomes" id="UP000051445"/>
    </source>
</evidence>
<evidence type="ECO:0000256" key="2">
    <source>
        <dbReference type="ARBA" id="ARBA00019841"/>
    </source>
</evidence>
<dbReference type="AlphaFoldDB" id="A0A0R1P485"/>
<dbReference type="PANTHER" id="PTHR30255:SF2">
    <property type="entry name" value="SINGLE-STRANDED-DNA-SPECIFIC EXONUCLEASE RECJ"/>
    <property type="match status" value="1"/>
</dbReference>
<accession>A0A0R1P485</accession>
<dbReference type="Pfam" id="PF17768">
    <property type="entry name" value="RecJ_OB"/>
    <property type="match status" value="1"/>
</dbReference>
<dbReference type="InterPro" id="IPR001667">
    <property type="entry name" value="DDH_dom"/>
</dbReference>
<dbReference type="Pfam" id="PF10141">
    <property type="entry name" value="ssDNA-exonuc_C"/>
    <property type="match status" value="1"/>
</dbReference>
<feature type="domain" description="DHHA1" evidence="7">
    <location>
        <begin position="350"/>
        <end position="442"/>
    </location>
</feature>
<keyword evidence="4" id="KW-0378">Hydrolase</keyword>
<comment type="similarity">
    <text evidence="1">Belongs to the RecJ family.</text>
</comment>
<evidence type="ECO:0000259" key="8">
    <source>
        <dbReference type="Pfam" id="PF10141"/>
    </source>
</evidence>
<dbReference type="PANTHER" id="PTHR30255">
    <property type="entry name" value="SINGLE-STRANDED-DNA-SPECIFIC EXONUCLEASE RECJ"/>
    <property type="match status" value="1"/>
</dbReference>
<evidence type="ECO:0000259" key="9">
    <source>
        <dbReference type="Pfam" id="PF17768"/>
    </source>
</evidence>
<evidence type="ECO:0000259" key="6">
    <source>
        <dbReference type="Pfam" id="PF01368"/>
    </source>
</evidence>
<dbReference type="Pfam" id="PF01368">
    <property type="entry name" value="DHH"/>
    <property type="match status" value="1"/>
</dbReference>
<dbReference type="GO" id="GO:0006310">
    <property type="term" value="P:DNA recombination"/>
    <property type="evidence" value="ECO:0007669"/>
    <property type="project" value="InterPro"/>
</dbReference>
<dbReference type="OrthoDB" id="9809852at2"/>
<evidence type="ECO:0000259" key="7">
    <source>
        <dbReference type="Pfam" id="PF02272"/>
    </source>
</evidence>
<dbReference type="InterPro" id="IPR004610">
    <property type="entry name" value="RecJ"/>
</dbReference>
<sequence>MINAHYQWKITQLTKDEQGLIDDLAKQTGCSPIIAQLLISKGIKTPEAVQAFIHPAIDSIHDPHLLHDMDKAVDRIQQAIADQERITIYGDYDADGITSTALMYETLQDLGADVHYYIPDRFKDGYGPNAEVYRQIVNDGTKLIVTVDNGVSGKDVIDSVMGQGVDVVVTDHHEMPGELPNATAIVHPRFPGSKYPFPDLSGVGVAFKVAWALTGEFPEEMLDLVAIGEIADLVSVNDENRSLISFGIQALRAGTRPGLHALVDLSNVNEQNITSTDIAFTIAPRLNALGRVSNASKGVELLTTFDEATAKQLAQQVENANDRRKQLVDQIVKEAQPIVDKLIEAGSPTLIVFGHNWHQGVLGIIASRIVEQTGKPTIVASVNDGDDVAKGSGRSVDGFDLFQALDGHRDLMTTFGGHPAACGLSFMASNLEQLQDALNDEAANQGFSGQKKQSLQIAGQLTPTEISNQLYEQLMLLSPFGPDNDEPIFEVDTNSVTDVRTMGQDHTHLKFKVNGVQVVAFNKGALASQLSAQFKGPLKLAVKISVNEWRGKRSIQLMLVDIQLANPVVVDQRTNRLSPTLFSAPGYYIVYDQKLLDNIKTHLPAGMAISAEQAVQVDFSNATLTIVDCPPSLASFEDLFKNGNTVPSLIRLLLFQPHSIYLAGMPNRQDFASLYRFLYGQHKLDLGQYFTPLANYLKINAEKLKCMIKVFSDAGFVTINDGILNLSNHSTKVDLKQTDQYLKMAAQYRAEKILLFSDSKEVAEWLFNCLNVK</sequence>
<keyword evidence="5 10" id="KW-0269">Exonuclease</keyword>
<dbReference type="Gene3D" id="3.10.310.30">
    <property type="match status" value="1"/>
</dbReference>
<dbReference type="SUPFAM" id="SSF64182">
    <property type="entry name" value="DHH phosphoesterases"/>
    <property type="match status" value="1"/>
</dbReference>
<dbReference type="InterPro" id="IPR051673">
    <property type="entry name" value="SSDNA_exonuclease_RecJ"/>
</dbReference>
<dbReference type="Pfam" id="PF02272">
    <property type="entry name" value="DHHA1"/>
    <property type="match status" value="1"/>
</dbReference>
<dbReference type="EMBL" id="AZER01000016">
    <property type="protein sequence ID" value="KRL26972.1"/>
    <property type="molecule type" value="Genomic_DNA"/>
</dbReference>
<name>A0A0R1P485_9LACO</name>
<dbReference type="GO" id="GO:0006281">
    <property type="term" value="P:DNA repair"/>
    <property type="evidence" value="ECO:0007669"/>
    <property type="project" value="InterPro"/>
</dbReference>
<gene>
    <name evidence="10" type="ORF">FD27_GL000719</name>
</gene>
<dbReference type="PATRIC" id="fig|1423746.3.peg.727"/>
<dbReference type="InterPro" id="IPR038763">
    <property type="entry name" value="DHH_sf"/>
</dbReference>
<evidence type="ECO:0000256" key="4">
    <source>
        <dbReference type="ARBA" id="ARBA00022801"/>
    </source>
</evidence>
<dbReference type="STRING" id="1423746.FD27_GL000719"/>
<dbReference type="InterPro" id="IPR041122">
    <property type="entry name" value="RecJ_OB"/>
</dbReference>
<dbReference type="GO" id="GO:0008409">
    <property type="term" value="F:5'-3' exonuclease activity"/>
    <property type="evidence" value="ECO:0007669"/>
    <property type="project" value="InterPro"/>
</dbReference>
<reference evidence="10 11" key="1">
    <citation type="journal article" date="2015" name="Genome Announc.">
        <title>Expanding the biotechnology potential of lactobacilli through comparative genomics of 213 strains and associated genera.</title>
        <authorList>
            <person name="Sun Z."/>
            <person name="Harris H.M."/>
            <person name="McCann A."/>
            <person name="Guo C."/>
            <person name="Argimon S."/>
            <person name="Zhang W."/>
            <person name="Yang X."/>
            <person name="Jeffery I.B."/>
            <person name="Cooney J.C."/>
            <person name="Kagawa T.F."/>
            <person name="Liu W."/>
            <person name="Song Y."/>
            <person name="Salvetti E."/>
            <person name="Wrobel A."/>
            <person name="Rasinkangas P."/>
            <person name="Parkhill J."/>
            <person name="Rea M.C."/>
            <person name="O'Sullivan O."/>
            <person name="Ritari J."/>
            <person name="Douillard F.P."/>
            <person name="Paul Ross R."/>
            <person name="Yang R."/>
            <person name="Briner A.E."/>
            <person name="Felis G.E."/>
            <person name="de Vos W.M."/>
            <person name="Barrangou R."/>
            <person name="Klaenhammer T.R."/>
            <person name="Caufield P.W."/>
            <person name="Cui Y."/>
            <person name="Zhang H."/>
            <person name="O'Toole P.W."/>
        </authorList>
    </citation>
    <scope>NUCLEOTIDE SEQUENCE [LARGE SCALE GENOMIC DNA]</scope>
    <source>
        <strain evidence="10 11">DSM 13145</strain>
    </source>
</reference>